<dbReference type="CDD" id="cd07984">
    <property type="entry name" value="LPLAT_LABLAT-like"/>
    <property type="match status" value="1"/>
</dbReference>
<evidence type="ECO:0000256" key="1">
    <source>
        <dbReference type="ARBA" id="ARBA00004533"/>
    </source>
</evidence>
<evidence type="ECO:0000256" key="4">
    <source>
        <dbReference type="ARBA" id="ARBA00022679"/>
    </source>
</evidence>
<keyword evidence="8" id="KW-1185">Reference proteome</keyword>
<keyword evidence="6 7" id="KW-0012">Acyltransferase</keyword>
<comment type="caution">
    <text evidence="7">The sequence shown here is derived from an EMBL/GenBank/DDBJ whole genome shotgun (WGS) entry which is preliminary data.</text>
</comment>
<evidence type="ECO:0000313" key="7">
    <source>
        <dbReference type="EMBL" id="GAX86801.1"/>
    </source>
</evidence>
<organism evidence="7 8">
    <name type="scientific">Lebetimonas natsushimae</name>
    <dbReference type="NCBI Taxonomy" id="1936991"/>
    <lineage>
        <taxon>Bacteria</taxon>
        <taxon>Pseudomonadati</taxon>
        <taxon>Campylobacterota</taxon>
        <taxon>Epsilonproteobacteria</taxon>
        <taxon>Nautiliales</taxon>
        <taxon>Nautiliaceae</taxon>
        <taxon>Lebetimonas</taxon>
    </lineage>
</organism>
<dbReference type="Pfam" id="PF03279">
    <property type="entry name" value="Lip_A_acyltrans"/>
    <property type="match status" value="1"/>
</dbReference>
<dbReference type="RefSeq" id="WP_096257971.1">
    <property type="nucleotide sequence ID" value="NZ_BDME01000001.1"/>
</dbReference>
<proteinExistence type="predicted"/>
<dbReference type="NCBIfam" id="NF006270">
    <property type="entry name" value="PRK08419.1"/>
    <property type="match status" value="1"/>
</dbReference>
<keyword evidence="5" id="KW-0472">Membrane</keyword>
<name>A0A292YBB8_9BACT</name>
<dbReference type="EC" id="2.3.1.241" evidence="7"/>
<dbReference type="InterPro" id="IPR004960">
    <property type="entry name" value="LipA_acyltrans"/>
</dbReference>
<keyword evidence="4 7" id="KW-0808">Transferase</keyword>
<dbReference type="EMBL" id="BDME01000001">
    <property type="protein sequence ID" value="GAX86801.1"/>
    <property type="molecule type" value="Genomic_DNA"/>
</dbReference>
<evidence type="ECO:0000256" key="6">
    <source>
        <dbReference type="ARBA" id="ARBA00023315"/>
    </source>
</evidence>
<evidence type="ECO:0000313" key="8">
    <source>
        <dbReference type="Proteomes" id="UP000217944"/>
    </source>
</evidence>
<evidence type="ECO:0000256" key="3">
    <source>
        <dbReference type="ARBA" id="ARBA00022519"/>
    </source>
</evidence>
<keyword evidence="2" id="KW-1003">Cell membrane</keyword>
<dbReference type="OrthoDB" id="9803456at2"/>
<dbReference type="AlphaFoldDB" id="A0A292YBB8"/>
<dbReference type="GO" id="GO:0005886">
    <property type="term" value="C:plasma membrane"/>
    <property type="evidence" value="ECO:0007669"/>
    <property type="project" value="UniProtKB-SubCell"/>
</dbReference>
<dbReference type="PANTHER" id="PTHR30606:SF10">
    <property type="entry name" value="PHOSPHATIDYLINOSITOL MANNOSIDE ACYLTRANSFERASE"/>
    <property type="match status" value="1"/>
</dbReference>
<dbReference type="GO" id="GO:0008913">
    <property type="term" value="F:Kdo2-lipid IVA acyltransferase activity"/>
    <property type="evidence" value="ECO:0007669"/>
    <property type="project" value="UniProtKB-EC"/>
</dbReference>
<accession>A0A292YBB8</accession>
<protein>
    <submittedName>
        <fullName evidence="7">Kdo2-lipid IVA lauroyltransferase</fullName>
        <ecNumber evidence="7">2.3.1.241</ecNumber>
    </submittedName>
</protein>
<evidence type="ECO:0000256" key="5">
    <source>
        <dbReference type="ARBA" id="ARBA00023136"/>
    </source>
</evidence>
<gene>
    <name evidence="7" type="ORF">LNAT_P0096</name>
</gene>
<keyword evidence="3" id="KW-0997">Cell inner membrane</keyword>
<dbReference type="GO" id="GO:0009247">
    <property type="term" value="P:glycolipid biosynthetic process"/>
    <property type="evidence" value="ECO:0007669"/>
    <property type="project" value="UniProtKB-ARBA"/>
</dbReference>
<sequence length="285" mass="33737">MNFKDFSYYGYKFIEKIITFFPKEFMINFLGNLGYILDNKRKNVICVNLNLAFPEKSKEEKRKIIKKIYKNFARNLIEFIENKKISKEKLLEKIEFVGFENIPKQAIYVTAHFGNWEITSLSFGAKFGKIDIVYRKLDNPKLNEEVVKSRSRFNVGVIEKKGAMKELVKSIKKGHNIGLLVDQNTAENEGIETVFFNRKVLQSPSAAILSKKFNLPIVMSFAIPKGNKWQVIVKDIFYTDDIQKSVDRQSKVFEEMIKEYPDEYYWFHKKFKHFYEEEYDKKCKV</sequence>
<comment type="subcellular location">
    <subcellularLocation>
        <location evidence="1">Cell inner membrane</location>
    </subcellularLocation>
</comment>
<dbReference type="Proteomes" id="UP000217944">
    <property type="component" value="Unassembled WGS sequence"/>
</dbReference>
<reference evidence="7 8" key="1">
    <citation type="journal article" date="2017" name="Syst. Appl. Microbiol.">
        <title>Lebetimonas natsushimae sp. nov., a novel strictly anaerobic, moderately thermophilic chemoautotroph isolated from a deep-sea hydrothermal vent polychaete nest in the Mid-Okinawa Trough.</title>
        <authorList>
            <person name="Nagata R."/>
            <person name="Takaki Y."/>
            <person name="Tame A."/>
            <person name="Nunoura T."/>
            <person name="Muto H."/>
            <person name="Mino S."/>
            <person name="Sawayama S."/>
            <person name="Takai K."/>
            <person name="Nakagawa S."/>
        </authorList>
    </citation>
    <scope>NUCLEOTIDE SEQUENCE [LARGE SCALE GENOMIC DNA]</scope>
    <source>
        <strain evidence="7 8">HS1857</strain>
    </source>
</reference>
<dbReference type="PANTHER" id="PTHR30606">
    <property type="entry name" value="LIPID A BIOSYNTHESIS LAUROYL ACYLTRANSFERASE"/>
    <property type="match status" value="1"/>
</dbReference>
<evidence type="ECO:0000256" key="2">
    <source>
        <dbReference type="ARBA" id="ARBA00022475"/>
    </source>
</evidence>